<gene>
    <name evidence="1" type="ORF">CGZ90_18925</name>
</gene>
<sequence length="179" mass="19367">PGGGGNKELYQRLLEQLPEGSKGDLQKVANQTFETIAMAKVSTSAHEAAKLGFLRPQDGLSVNGDHLLHDAKNQVLALAAQGYQPPQRKKLPIVGEAGYATLALGAQTMHFSQYISDHDLKIAKKLAYVIAGGKLPAGTLVDEQYLLDLEREAFLSLAGEPKSQARMQHMLVKGKPLRN</sequence>
<evidence type="ECO:0000313" key="1">
    <source>
        <dbReference type="EMBL" id="OYD56174.1"/>
    </source>
</evidence>
<reference evidence="1 2" key="1">
    <citation type="submission" date="2017-07" db="EMBL/GenBank/DDBJ databases">
        <title>Fictibacillus sp. nov. GDSW-R2A3 Genome sequencing and assembly.</title>
        <authorList>
            <person name="Mayilraj S."/>
        </authorList>
    </citation>
    <scope>NUCLEOTIDE SEQUENCE [LARGE SCALE GENOMIC DNA]</scope>
    <source>
        <strain evidence="1 2">GDSW-R2A3</strain>
    </source>
</reference>
<feature type="non-terminal residue" evidence="1">
    <location>
        <position position="1"/>
    </location>
</feature>
<dbReference type="EMBL" id="NOII01000038">
    <property type="protein sequence ID" value="OYD56174.1"/>
    <property type="molecule type" value="Genomic_DNA"/>
</dbReference>
<dbReference type="SUPFAM" id="SSF52096">
    <property type="entry name" value="ClpP/crotonase"/>
    <property type="match status" value="1"/>
</dbReference>
<dbReference type="InterPro" id="IPR029045">
    <property type="entry name" value="ClpP/crotonase-like_dom_sf"/>
</dbReference>
<name>A0A235F4N3_9BACL</name>
<organism evidence="1 2">
    <name type="scientific">Fictibacillus aquaticus</name>
    <dbReference type="NCBI Taxonomy" id="2021314"/>
    <lineage>
        <taxon>Bacteria</taxon>
        <taxon>Bacillati</taxon>
        <taxon>Bacillota</taxon>
        <taxon>Bacilli</taxon>
        <taxon>Bacillales</taxon>
        <taxon>Fictibacillaceae</taxon>
        <taxon>Fictibacillus</taxon>
    </lineage>
</organism>
<protein>
    <submittedName>
        <fullName evidence="1">3-hydroxyacyl-CoA dehydrogenase</fullName>
    </submittedName>
</protein>
<proteinExistence type="predicted"/>
<comment type="caution">
    <text evidence="1">The sequence shown here is derived from an EMBL/GenBank/DDBJ whole genome shotgun (WGS) entry which is preliminary data.</text>
</comment>
<dbReference type="AlphaFoldDB" id="A0A235F4N3"/>
<evidence type="ECO:0000313" key="2">
    <source>
        <dbReference type="Proteomes" id="UP000215059"/>
    </source>
</evidence>
<dbReference type="Proteomes" id="UP000215059">
    <property type="component" value="Unassembled WGS sequence"/>
</dbReference>
<dbReference type="Gene3D" id="3.90.226.10">
    <property type="entry name" value="2-enoyl-CoA Hydratase, Chain A, domain 1"/>
    <property type="match status" value="1"/>
</dbReference>
<accession>A0A235F4N3</accession>
<keyword evidence="2" id="KW-1185">Reference proteome</keyword>